<accession>A0A3R6GBI2</accession>
<dbReference type="AlphaFoldDB" id="A0A3R6GBI2"/>
<dbReference type="InterPro" id="IPR001387">
    <property type="entry name" value="Cro/C1-type_HTH"/>
</dbReference>
<dbReference type="Proteomes" id="UP000284579">
    <property type="component" value="Unassembled WGS sequence"/>
</dbReference>
<comment type="caution">
    <text evidence="2">The sequence shown here is derived from an EMBL/GenBank/DDBJ whole genome shotgun (WGS) entry which is preliminary data.</text>
</comment>
<proteinExistence type="predicted"/>
<dbReference type="PROSITE" id="PS50943">
    <property type="entry name" value="HTH_CROC1"/>
    <property type="match status" value="1"/>
</dbReference>
<dbReference type="InterPro" id="IPR010982">
    <property type="entry name" value="Lambda_DNA-bd_dom_sf"/>
</dbReference>
<name>A0A3R6GBI2_9FIRM</name>
<dbReference type="CDD" id="cd00093">
    <property type="entry name" value="HTH_XRE"/>
    <property type="match status" value="1"/>
</dbReference>
<evidence type="ECO:0000259" key="1">
    <source>
        <dbReference type="PROSITE" id="PS50943"/>
    </source>
</evidence>
<gene>
    <name evidence="2" type="ORF">DW656_17555</name>
</gene>
<dbReference type="Pfam" id="PF01381">
    <property type="entry name" value="HTH_3"/>
    <property type="match status" value="1"/>
</dbReference>
<dbReference type="SUPFAM" id="SSF47413">
    <property type="entry name" value="lambda repressor-like DNA-binding domains"/>
    <property type="match status" value="1"/>
</dbReference>
<protein>
    <submittedName>
        <fullName evidence="2">XRE family transcriptional regulator</fullName>
    </submittedName>
</protein>
<dbReference type="Gene3D" id="1.10.260.40">
    <property type="entry name" value="lambda repressor-like DNA-binding domains"/>
    <property type="match status" value="1"/>
</dbReference>
<sequence>MIGVTRMSEPKHRNVLLGKSIREIRLRRGLTQREVSEAIGGISESALRSYELGERRPKQNTLERIAETLDVAPACFDTYGIERYDELVHALFLLEDRFGIEPCADGSIRFTDEAIQSCVCTWRDWKEFLEKGKITREEYEDRKDGSMR</sequence>
<dbReference type="SMART" id="SM00530">
    <property type="entry name" value="HTH_XRE"/>
    <property type="match status" value="1"/>
</dbReference>
<feature type="domain" description="HTH cro/C1-type" evidence="1">
    <location>
        <begin position="21"/>
        <end position="76"/>
    </location>
</feature>
<dbReference type="EMBL" id="QRHO01000068">
    <property type="protein sequence ID" value="RHF78858.1"/>
    <property type="molecule type" value="Genomic_DNA"/>
</dbReference>
<evidence type="ECO:0000313" key="3">
    <source>
        <dbReference type="Proteomes" id="UP000284579"/>
    </source>
</evidence>
<reference evidence="2 3" key="1">
    <citation type="submission" date="2018-08" db="EMBL/GenBank/DDBJ databases">
        <title>A genome reference for cultivated species of the human gut microbiota.</title>
        <authorList>
            <person name="Zou Y."/>
            <person name="Xue W."/>
            <person name="Luo G."/>
        </authorList>
    </citation>
    <scope>NUCLEOTIDE SEQUENCE [LARGE SCALE GENOMIC DNA]</scope>
    <source>
        <strain evidence="2 3">AM23-3</strain>
    </source>
</reference>
<dbReference type="GO" id="GO:0003677">
    <property type="term" value="F:DNA binding"/>
    <property type="evidence" value="ECO:0007669"/>
    <property type="project" value="InterPro"/>
</dbReference>
<evidence type="ECO:0000313" key="2">
    <source>
        <dbReference type="EMBL" id="RHF78858.1"/>
    </source>
</evidence>
<organism evidence="2 3">
    <name type="scientific">Coprococcus comes</name>
    <dbReference type="NCBI Taxonomy" id="410072"/>
    <lineage>
        <taxon>Bacteria</taxon>
        <taxon>Bacillati</taxon>
        <taxon>Bacillota</taxon>
        <taxon>Clostridia</taxon>
        <taxon>Lachnospirales</taxon>
        <taxon>Lachnospiraceae</taxon>
        <taxon>Coprococcus</taxon>
    </lineage>
</organism>